<name>A0A914I190_GLORO</name>
<sequence>MNVLPSFLLISLILPCFCSGLLRCKAGLYNTDGLSVFEIINCTERQEYCSAVSCVKGDLVTMIWGCKRHGDCPNGTYLLHDATCRCKLGAKGVNLSNEKLGFP</sequence>
<keyword evidence="1" id="KW-0732">Signal</keyword>
<dbReference type="WBParaSite" id="Gr19_v10_g6559.t1">
    <property type="protein sequence ID" value="Gr19_v10_g6559.t1"/>
    <property type="gene ID" value="Gr19_v10_g6559"/>
</dbReference>
<dbReference type="Proteomes" id="UP000887572">
    <property type="component" value="Unplaced"/>
</dbReference>
<evidence type="ECO:0000256" key="1">
    <source>
        <dbReference type="SAM" id="SignalP"/>
    </source>
</evidence>
<evidence type="ECO:0000313" key="3">
    <source>
        <dbReference type="WBParaSite" id="Gr19_v10_g6559.t1"/>
    </source>
</evidence>
<reference evidence="3" key="1">
    <citation type="submission" date="2022-11" db="UniProtKB">
        <authorList>
            <consortium name="WormBaseParasite"/>
        </authorList>
    </citation>
    <scope>IDENTIFICATION</scope>
</reference>
<evidence type="ECO:0000313" key="2">
    <source>
        <dbReference type="Proteomes" id="UP000887572"/>
    </source>
</evidence>
<accession>A0A914I190</accession>
<organism evidence="2 3">
    <name type="scientific">Globodera rostochiensis</name>
    <name type="common">Golden nematode worm</name>
    <name type="synonym">Heterodera rostochiensis</name>
    <dbReference type="NCBI Taxonomy" id="31243"/>
    <lineage>
        <taxon>Eukaryota</taxon>
        <taxon>Metazoa</taxon>
        <taxon>Ecdysozoa</taxon>
        <taxon>Nematoda</taxon>
        <taxon>Chromadorea</taxon>
        <taxon>Rhabditida</taxon>
        <taxon>Tylenchina</taxon>
        <taxon>Tylenchomorpha</taxon>
        <taxon>Tylenchoidea</taxon>
        <taxon>Heteroderidae</taxon>
        <taxon>Heteroderinae</taxon>
        <taxon>Globodera</taxon>
    </lineage>
</organism>
<protein>
    <submittedName>
        <fullName evidence="3">Uncharacterized protein</fullName>
    </submittedName>
</protein>
<feature type="signal peptide" evidence="1">
    <location>
        <begin position="1"/>
        <end position="20"/>
    </location>
</feature>
<proteinExistence type="predicted"/>
<feature type="chain" id="PRO_5037207372" evidence="1">
    <location>
        <begin position="21"/>
        <end position="103"/>
    </location>
</feature>
<keyword evidence="2" id="KW-1185">Reference proteome</keyword>
<dbReference type="AlphaFoldDB" id="A0A914I190"/>